<dbReference type="InterPro" id="IPR001694">
    <property type="entry name" value="NADH_UbQ_OxRdtase_su1/FPO"/>
</dbReference>
<evidence type="ECO:0000256" key="4">
    <source>
        <dbReference type="ARBA" id="ARBA00023136"/>
    </source>
</evidence>
<comment type="subcellular location">
    <subcellularLocation>
        <location evidence="1">Membrane</location>
        <topology evidence="1">Multi-pass membrane protein</topology>
    </subcellularLocation>
</comment>
<evidence type="ECO:0000256" key="1">
    <source>
        <dbReference type="ARBA" id="ARBA00004141"/>
    </source>
</evidence>
<proteinExistence type="predicted"/>
<dbReference type="Proteomes" id="UP000243975">
    <property type="component" value="Unassembled WGS sequence"/>
</dbReference>
<keyword evidence="3 5" id="KW-1133">Transmembrane helix</keyword>
<keyword evidence="7" id="KW-1185">Reference proteome</keyword>
<name>A0A103YLN8_CYNCS</name>
<dbReference type="AlphaFoldDB" id="A0A103YLN8"/>
<evidence type="ECO:0000313" key="7">
    <source>
        <dbReference type="Proteomes" id="UP000243975"/>
    </source>
</evidence>
<evidence type="ECO:0000313" key="6">
    <source>
        <dbReference type="EMBL" id="KVI11320.1"/>
    </source>
</evidence>
<gene>
    <name evidence="6" type="ORF">Ccrd_010274</name>
</gene>
<dbReference type="Pfam" id="PF00146">
    <property type="entry name" value="NADHdh"/>
    <property type="match status" value="1"/>
</dbReference>
<keyword evidence="2 5" id="KW-0812">Transmembrane</keyword>
<keyword evidence="4 5" id="KW-0472">Membrane</keyword>
<dbReference type="EMBL" id="LEKV01000355">
    <property type="protein sequence ID" value="KVI11320.1"/>
    <property type="molecule type" value="Genomic_DNA"/>
</dbReference>
<evidence type="ECO:0000256" key="5">
    <source>
        <dbReference type="SAM" id="Phobius"/>
    </source>
</evidence>
<dbReference type="GO" id="GO:0016020">
    <property type="term" value="C:membrane"/>
    <property type="evidence" value="ECO:0007669"/>
    <property type="project" value="UniProtKB-SubCell"/>
</dbReference>
<comment type="caution">
    <text evidence="6">The sequence shown here is derived from an EMBL/GenBank/DDBJ whole genome shotgun (WGS) entry which is preliminary data.</text>
</comment>
<dbReference type="STRING" id="59895.A0A103YLN8"/>
<sequence length="172" mass="19528">MKMAPSLEKLTPMTEVIYSELWTHLTSITRPLPPIGSFRQVSFEVYTGMPSMVHNNLSSVAYDDFFTIWGIALPFVTIKALFFILKKYEEREYWKQDIALTPGNFVFLISSLAECERLPFDLPEAEEESNRPGLFNTTIKKTAVAAATGAEYATSIQGRIPRRKLSSHSRPM</sequence>
<evidence type="ECO:0000256" key="2">
    <source>
        <dbReference type="ARBA" id="ARBA00022692"/>
    </source>
</evidence>
<feature type="transmembrane region" description="Helical" evidence="5">
    <location>
        <begin position="66"/>
        <end position="85"/>
    </location>
</feature>
<organism evidence="6 7">
    <name type="scientific">Cynara cardunculus var. scolymus</name>
    <name type="common">Globe artichoke</name>
    <name type="synonym">Cynara scolymus</name>
    <dbReference type="NCBI Taxonomy" id="59895"/>
    <lineage>
        <taxon>Eukaryota</taxon>
        <taxon>Viridiplantae</taxon>
        <taxon>Streptophyta</taxon>
        <taxon>Embryophyta</taxon>
        <taxon>Tracheophyta</taxon>
        <taxon>Spermatophyta</taxon>
        <taxon>Magnoliopsida</taxon>
        <taxon>eudicotyledons</taxon>
        <taxon>Gunneridae</taxon>
        <taxon>Pentapetalae</taxon>
        <taxon>asterids</taxon>
        <taxon>campanulids</taxon>
        <taxon>Asterales</taxon>
        <taxon>Asteraceae</taxon>
        <taxon>Carduoideae</taxon>
        <taxon>Cardueae</taxon>
        <taxon>Carduinae</taxon>
        <taxon>Cynara</taxon>
    </lineage>
</organism>
<evidence type="ECO:0000256" key="3">
    <source>
        <dbReference type="ARBA" id="ARBA00022989"/>
    </source>
</evidence>
<accession>A0A103YLN8</accession>
<reference evidence="6 7" key="1">
    <citation type="journal article" date="2016" name="Sci. Rep.">
        <title>The genome sequence of the outbreeding globe artichoke constructed de novo incorporating a phase-aware low-pass sequencing strategy of F1 progeny.</title>
        <authorList>
            <person name="Scaglione D."/>
            <person name="Reyes-Chin-Wo S."/>
            <person name="Acquadro A."/>
            <person name="Froenicke L."/>
            <person name="Portis E."/>
            <person name="Beitel C."/>
            <person name="Tirone M."/>
            <person name="Mauro R."/>
            <person name="Lo Monaco A."/>
            <person name="Mauromicale G."/>
            <person name="Faccioli P."/>
            <person name="Cattivelli L."/>
            <person name="Rieseberg L."/>
            <person name="Michelmore R."/>
            <person name="Lanteri S."/>
        </authorList>
    </citation>
    <scope>NUCLEOTIDE SEQUENCE [LARGE SCALE GENOMIC DNA]</scope>
    <source>
        <strain evidence="6">2C</strain>
    </source>
</reference>
<protein>
    <submittedName>
        <fullName evidence="6">NADH:ubiquinone oxidoreductase, subunit 1/F420H2 oxidoreductase subunit H</fullName>
    </submittedName>
</protein>
<dbReference type="Gramene" id="KVI11320">
    <property type="protein sequence ID" value="KVI11320"/>
    <property type="gene ID" value="Ccrd_010274"/>
</dbReference>